<organism evidence="10 11">
    <name type="scientific">Oreochromis niloticus</name>
    <name type="common">Nile tilapia</name>
    <name type="synonym">Tilapia nilotica</name>
    <dbReference type="NCBI Taxonomy" id="8128"/>
    <lineage>
        <taxon>Eukaryota</taxon>
        <taxon>Metazoa</taxon>
        <taxon>Chordata</taxon>
        <taxon>Craniata</taxon>
        <taxon>Vertebrata</taxon>
        <taxon>Euteleostomi</taxon>
        <taxon>Actinopterygii</taxon>
        <taxon>Neopterygii</taxon>
        <taxon>Teleostei</taxon>
        <taxon>Neoteleostei</taxon>
        <taxon>Acanthomorphata</taxon>
        <taxon>Ovalentaria</taxon>
        <taxon>Cichlomorphae</taxon>
        <taxon>Cichliformes</taxon>
        <taxon>Cichlidae</taxon>
        <taxon>African cichlids</taxon>
        <taxon>Pseudocrenilabrinae</taxon>
        <taxon>Oreochromini</taxon>
        <taxon>Oreochromis</taxon>
    </lineage>
</organism>
<feature type="domain" description="Ig-like" evidence="9">
    <location>
        <begin position="89"/>
        <end position="179"/>
    </location>
</feature>
<proteinExistence type="predicted"/>
<keyword evidence="5 8" id="KW-0472">Membrane</keyword>
<protein>
    <submittedName>
        <fullName evidence="10">Uncharacterized LOC100708364</fullName>
    </submittedName>
</protein>
<keyword evidence="4" id="KW-0391">Immunity</keyword>
<dbReference type="InterPro" id="IPR052051">
    <property type="entry name" value="TCR_complex_component"/>
</dbReference>
<dbReference type="OMA" id="SCVYHLQ"/>
<dbReference type="InterPro" id="IPR007110">
    <property type="entry name" value="Ig-like_dom"/>
</dbReference>
<accession>I3KPW7</accession>
<dbReference type="InterPro" id="IPR013783">
    <property type="entry name" value="Ig-like_fold"/>
</dbReference>
<evidence type="ECO:0000313" key="10">
    <source>
        <dbReference type="Ensembl" id="ENSONIP00000023162.2"/>
    </source>
</evidence>
<dbReference type="RefSeq" id="XP_025755459.1">
    <property type="nucleotide sequence ID" value="XM_025899674.1"/>
</dbReference>
<dbReference type="PANTHER" id="PTHR19433">
    <property type="entry name" value="T-CELL RECEPTOR ALPHA CHAIN V REGION-RELATED"/>
    <property type="match status" value="1"/>
</dbReference>
<dbReference type="AlphaFoldDB" id="I3KPW7"/>
<dbReference type="InterPro" id="IPR013106">
    <property type="entry name" value="Ig_V-set"/>
</dbReference>
<dbReference type="PANTHER" id="PTHR19433:SF127">
    <property type="entry name" value="NITR9"/>
    <property type="match status" value="1"/>
</dbReference>
<keyword evidence="8" id="KW-0812">Transmembrane</keyword>
<dbReference type="CDD" id="cd00099">
    <property type="entry name" value="IgV"/>
    <property type="match status" value="1"/>
</dbReference>
<keyword evidence="6" id="KW-1015">Disulfide bond</keyword>
<dbReference type="Gene3D" id="2.60.40.10">
    <property type="entry name" value="Immunoglobulins"/>
    <property type="match status" value="2"/>
</dbReference>
<evidence type="ECO:0000259" key="9">
    <source>
        <dbReference type="PROSITE" id="PS50835"/>
    </source>
</evidence>
<reference evidence="10" key="2">
    <citation type="submission" date="2025-08" db="UniProtKB">
        <authorList>
            <consortium name="Ensembl"/>
        </authorList>
    </citation>
    <scope>IDENTIFICATION</scope>
</reference>
<dbReference type="SMART" id="SM00409">
    <property type="entry name" value="IG"/>
    <property type="match status" value="2"/>
</dbReference>
<reference evidence="11" key="1">
    <citation type="submission" date="2012-01" db="EMBL/GenBank/DDBJ databases">
        <title>The Genome Sequence of Oreochromis niloticus (Nile Tilapia).</title>
        <authorList>
            <consortium name="Broad Institute Genome Assembly Team"/>
            <consortium name="Broad Institute Sequencing Platform"/>
            <person name="Di Palma F."/>
            <person name="Johnson J."/>
            <person name="Lander E.S."/>
            <person name="Lindblad-Toh K."/>
        </authorList>
    </citation>
    <scope>NUCLEOTIDE SEQUENCE [LARGE SCALE GENOMIC DNA]</scope>
</reference>
<dbReference type="GO" id="GO:0002376">
    <property type="term" value="P:immune system process"/>
    <property type="evidence" value="ECO:0007669"/>
    <property type="project" value="UniProtKB-KW"/>
</dbReference>
<sequence length="335" mass="37359">MPEDLNLHSLFSSVPLKMSASNSFTLVQVYRRVIDALCASNSTPESETINMNLVLCFIGKRSCFEVHLSAVIQSATVKQDTGVRFAAIGDNVTLQCFYESQVAMHFSWYRQFLGSQPKLLSTIYKYDKPSEVLHTLEKNPRFSVERKEGTNHLQISGVHLSDSATYYCGSSHSNMVEFGEGIFLSVRGANHQTIDQEPASMTIQVGDSVTFNCTVHTGTCDEEHSVYWFRHGSHPGIVHTHINTSKPVSVKSPSQSCVYHLHKMNLSSFDTGTYYCAVSSCGEILFGNGSKLIIRDDVKDRDAEVKILVWLSIIRAGILLFFLPSCICVFVRKSC</sequence>
<dbReference type="InParanoid" id="I3KPW7"/>
<keyword evidence="3" id="KW-0732">Signal</keyword>
<keyword evidence="8" id="KW-1133">Transmembrane helix</keyword>
<dbReference type="PROSITE" id="PS50835">
    <property type="entry name" value="IG_LIKE"/>
    <property type="match status" value="2"/>
</dbReference>
<reference evidence="10" key="3">
    <citation type="submission" date="2025-09" db="UniProtKB">
        <authorList>
            <consortium name="Ensembl"/>
        </authorList>
    </citation>
    <scope>IDENTIFICATION</scope>
</reference>
<dbReference type="OrthoDB" id="6370831at2759"/>
<evidence type="ECO:0000256" key="7">
    <source>
        <dbReference type="ARBA" id="ARBA00023180"/>
    </source>
</evidence>
<dbReference type="SUPFAM" id="SSF48726">
    <property type="entry name" value="Immunoglobulin"/>
    <property type="match status" value="2"/>
</dbReference>
<evidence type="ECO:0000313" key="11">
    <source>
        <dbReference type="Proteomes" id="UP000005207"/>
    </source>
</evidence>
<dbReference type="Pfam" id="PF07686">
    <property type="entry name" value="V-set"/>
    <property type="match status" value="2"/>
</dbReference>
<evidence type="ECO:0000256" key="4">
    <source>
        <dbReference type="ARBA" id="ARBA00022859"/>
    </source>
</evidence>
<feature type="transmembrane region" description="Helical" evidence="8">
    <location>
        <begin position="307"/>
        <end position="331"/>
    </location>
</feature>
<dbReference type="SMART" id="SM00406">
    <property type="entry name" value="IGv"/>
    <property type="match status" value="2"/>
</dbReference>
<evidence type="ECO:0000256" key="2">
    <source>
        <dbReference type="ARBA" id="ARBA00022475"/>
    </source>
</evidence>
<evidence type="ECO:0000256" key="6">
    <source>
        <dbReference type="ARBA" id="ARBA00023157"/>
    </source>
</evidence>
<gene>
    <name evidence="10" type="primary">LOC100708364</name>
</gene>
<keyword evidence="2" id="KW-1003">Cell membrane</keyword>
<evidence type="ECO:0000256" key="1">
    <source>
        <dbReference type="ARBA" id="ARBA00004236"/>
    </source>
</evidence>
<dbReference type="InterPro" id="IPR036179">
    <property type="entry name" value="Ig-like_dom_sf"/>
</dbReference>
<dbReference type="GO" id="GO:0009617">
    <property type="term" value="P:response to bacterium"/>
    <property type="evidence" value="ECO:0007669"/>
    <property type="project" value="TreeGrafter"/>
</dbReference>
<keyword evidence="7" id="KW-0325">Glycoprotein</keyword>
<dbReference type="InterPro" id="IPR003599">
    <property type="entry name" value="Ig_sub"/>
</dbReference>
<dbReference type="GO" id="GO:0005886">
    <property type="term" value="C:plasma membrane"/>
    <property type="evidence" value="ECO:0007669"/>
    <property type="project" value="UniProtKB-SubCell"/>
</dbReference>
<feature type="domain" description="Ig-like" evidence="9">
    <location>
        <begin position="192"/>
        <end position="280"/>
    </location>
</feature>
<keyword evidence="11" id="KW-1185">Reference proteome</keyword>
<dbReference type="GeneTree" id="ENSGT00950000182968"/>
<evidence type="ECO:0000256" key="8">
    <source>
        <dbReference type="SAM" id="Phobius"/>
    </source>
</evidence>
<dbReference type="Proteomes" id="UP000005207">
    <property type="component" value="Linkage group LG3"/>
</dbReference>
<dbReference type="HOGENOM" id="CLU_055459_0_0_1"/>
<evidence type="ECO:0000256" key="5">
    <source>
        <dbReference type="ARBA" id="ARBA00023136"/>
    </source>
</evidence>
<comment type="subcellular location">
    <subcellularLocation>
        <location evidence="1">Cell membrane</location>
    </subcellularLocation>
</comment>
<name>I3KPW7_ORENI</name>
<dbReference type="Ensembl" id="ENSONIT00000023182.2">
    <property type="protein sequence ID" value="ENSONIP00000023162.2"/>
    <property type="gene ID" value="ENSONIG00000018397.2"/>
</dbReference>
<evidence type="ECO:0000256" key="3">
    <source>
        <dbReference type="ARBA" id="ARBA00022729"/>
    </source>
</evidence>
<dbReference type="GeneID" id="100708364"/>